<feature type="domain" description="Putative sugar diacid recognition" evidence="2">
    <location>
        <begin position="3"/>
        <end position="136"/>
    </location>
</feature>
<dbReference type="STRING" id="930146.SAMN05192533_103271"/>
<dbReference type="Proteomes" id="UP000198553">
    <property type="component" value="Unassembled WGS sequence"/>
</dbReference>
<gene>
    <name evidence="5" type="ORF">SAMN05192533_103271</name>
</gene>
<dbReference type="Gene3D" id="1.10.10.2840">
    <property type="entry name" value="PucR C-terminal helix-turn-helix domain"/>
    <property type="match status" value="1"/>
</dbReference>
<evidence type="ECO:0000259" key="2">
    <source>
        <dbReference type="Pfam" id="PF05651"/>
    </source>
</evidence>
<dbReference type="Pfam" id="PF05651">
    <property type="entry name" value="Diacid_rec"/>
    <property type="match status" value="1"/>
</dbReference>
<dbReference type="OrthoDB" id="9792148at2"/>
<dbReference type="Pfam" id="PF13556">
    <property type="entry name" value="HTH_30"/>
    <property type="match status" value="1"/>
</dbReference>
<feature type="domain" description="CdaR GGDEF-like" evidence="4">
    <location>
        <begin position="153"/>
        <end position="267"/>
    </location>
</feature>
<keyword evidence="6" id="KW-1185">Reference proteome</keyword>
<evidence type="ECO:0000313" key="5">
    <source>
        <dbReference type="EMBL" id="SEM53429.1"/>
    </source>
</evidence>
<comment type="similarity">
    <text evidence="1">Belongs to the CdaR family.</text>
</comment>
<evidence type="ECO:0000259" key="3">
    <source>
        <dbReference type="Pfam" id="PF13556"/>
    </source>
</evidence>
<dbReference type="InterPro" id="IPR051448">
    <property type="entry name" value="CdaR-like_regulators"/>
</dbReference>
<dbReference type="PANTHER" id="PTHR33744">
    <property type="entry name" value="CARBOHYDRATE DIACID REGULATOR"/>
    <property type="match status" value="1"/>
</dbReference>
<reference evidence="6" key="1">
    <citation type="submission" date="2016-10" db="EMBL/GenBank/DDBJ databases">
        <authorList>
            <person name="Varghese N."/>
            <person name="Submissions S."/>
        </authorList>
    </citation>
    <scope>NUCLEOTIDE SEQUENCE [LARGE SCALE GENOMIC DNA]</scope>
    <source>
        <strain evidence="6">B48,IBRC-M 10115,DSM 25386,CECT 8001</strain>
    </source>
</reference>
<dbReference type="AlphaFoldDB" id="A0A1H7Z7G7"/>
<organism evidence="5 6">
    <name type="scientific">Mesobacillus persicus</name>
    <dbReference type="NCBI Taxonomy" id="930146"/>
    <lineage>
        <taxon>Bacteria</taxon>
        <taxon>Bacillati</taxon>
        <taxon>Bacillota</taxon>
        <taxon>Bacilli</taxon>
        <taxon>Bacillales</taxon>
        <taxon>Bacillaceae</taxon>
        <taxon>Mesobacillus</taxon>
    </lineage>
</organism>
<dbReference type="InterPro" id="IPR025736">
    <property type="entry name" value="PucR_C-HTH_dom"/>
</dbReference>
<evidence type="ECO:0000259" key="4">
    <source>
        <dbReference type="Pfam" id="PF17853"/>
    </source>
</evidence>
<accession>A0A1H7Z7G7</accession>
<feature type="domain" description="PucR C-terminal helix-turn-helix" evidence="3">
    <location>
        <begin position="320"/>
        <end position="371"/>
    </location>
</feature>
<dbReference type="InterPro" id="IPR042070">
    <property type="entry name" value="PucR_C-HTH_sf"/>
</dbReference>
<dbReference type="PANTHER" id="PTHR33744:SF15">
    <property type="entry name" value="CARBOHYDRATE DIACID REGULATOR"/>
    <property type="match status" value="1"/>
</dbReference>
<proteinExistence type="inferred from homology"/>
<sequence length="381" mass="43748">MRITSELAHPIISKLKALVNFNINIMDEEGVIVASTDPNRMYQIHQGALKVINSKEEIVIYPADESLYVGSKPGVNLPVEHQDLIVGVIGITGNPDDVYKFAQILKVTVEVMLQEMELFNKLHYENKIMENWVLELIHPHELNYAKLETDGKHYLNLNLNEEISVFLIRFPDLNYQNITENNIVPLKKDERLNQIRALIPKISFSAFLDDVHCLIGIPHMKENYYSVARSIKGYFTSQKLAVQIGIGQSYSKINGYRKSYLEAKDSLMLLDNFPNDDHIAHISDWGFINLLQQVPKERLESFYGQYLGGKLSLNEEQVLTLKALFDHDLNMKLTAEALHIHRNTLLYRLCNIAKQTGLDPKSFHDAMILRMLMVVEKITEN</sequence>
<protein>
    <submittedName>
        <fullName evidence="5">Carbohydrate diacid regulator</fullName>
    </submittedName>
</protein>
<dbReference type="InterPro" id="IPR041522">
    <property type="entry name" value="CdaR_GGDEF"/>
</dbReference>
<evidence type="ECO:0000256" key="1">
    <source>
        <dbReference type="ARBA" id="ARBA00006754"/>
    </source>
</evidence>
<evidence type="ECO:0000313" key="6">
    <source>
        <dbReference type="Proteomes" id="UP000198553"/>
    </source>
</evidence>
<dbReference type="EMBL" id="FOBW01000003">
    <property type="protein sequence ID" value="SEM53429.1"/>
    <property type="molecule type" value="Genomic_DNA"/>
</dbReference>
<dbReference type="InterPro" id="IPR008599">
    <property type="entry name" value="Diacid_rec"/>
</dbReference>
<dbReference type="RefSeq" id="WP_090742494.1">
    <property type="nucleotide sequence ID" value="NZ_FOBW01000003.1"/>
</dbReference>
<name>A0A1H7Z7G7_9BACI</name>
<dbReference type="Pfam" id="PF17853">
    <property type="entry name" value="GGDEF_2"/>
    <property type="match status" value="1"/>
</dbReference>